<keyword evidence="5" id="KW-0411">Iron-sulfur</keyword>
<dbReference type="EMBL" id="CAADFU010000052">
    <property type="protein sequence ID" value="VFK45360.1"/>
    <property type="molecule type" value="Genomic_DNA"/>
</dbReference>
<dbReference type="PROSITE" id="PS51918">
    <property type="entry name" value="RADICAL_SAM"/>
    <property type="match status" value="1"/>
</dbReference>
<dbReference type="Pfam" id="PF04055">
    <property type="entry name" value="Radical_SAM"/>
    <property type="match status" value="1"/>
</dbReference>
<name>A0A450YUX2_9GAMM</name>
<keyword evidence="3" id="KW-0479">Metal-binding</keyword>
<dbReference type="EMBL" id="CAADFR010000050">
    <property type="protein sequence ID" value="VFK39945.1"/>
    <property type="molecule type" value="Genomic_DNA"/>
</dbReference>
<dbReference type="InterPro" id="IPR023885">
    <property type="entry name" value="4Fe4S-binding_SPASM_dom"/>
</dbReference>
<dbReference type="InterPro" id="IPR058240">
    <property type="entry name" value="rSAM_sf"/>
</dbReference>
<evidence type="ECO:0000313" key="9">
    <source>
        <dbReference type="EMBL" id="VFK45360.1"/>
    </source>
</evidence>
<accession>A0A450YUX2</accession>
<dbReference type="SUPFAM" id="SSF102114">
    <property type="entry name" value="Radical SAM enzymes"/>
    <property type="match status" value="1"/>
</dbReference>
<dbReference type="NCBIfam" id="TIGR04085">
    <property type="entry name" value="rSAM_more_4Fe4S"/>
    <property type="match status" value="1"/>
</dbReference>
<dbReference type="PANTHER" id="PTHR43273:SF3">
    <property type="entry name" value="ANAEROBIC SULFATASE-MATURATING ENZYME HOMOLOG ASLB-RELATED"/>
    <property type="match status" value="1"/>
</dbReference>
<sequence>MVSAPAVTNGDARAVQASADGNALRQHPTSIPVAKLQPRKFSLVVRPVGDSCNLRCAYCYLAEGVAAPLRIMAPEMGRDLARQCAHSFDEVHLLWHGGEPLLAGIEFFQGILAEQRAHPQCRFTNFLQTNGTTITPRVADFLAENHFHVRLSLDGPEHVHNRFRKTEGEKGTFGRVLTAIERLRGAGVEPHISCVMTDESVPEIPAIYDLLLEQGILNASFLPAFHARDGEILAPTLSPDGYVAAYLKLFDIWSEDRSGMRIREIEWMISGLLGSPRGGDCTFSGQCGDIMRLEPDGAFYACEVLDSGQKHAAAPMGTFGRLPLTNLPAVARLAHRAIPASPPLPTTCADCEWFRLCHGGCPAVRVRGEGDSIGGFYYCSARKALFEGFRERLGNT</sequence>
<dbReference type="InterPro" id="IPR007197">
    <property type="entry name" value="rSAM"/>
</dbReference>
<evidence type="ECO:0000259" key="7">
    <source>
        <dbReference type="PROSITE" id="PS51918"/>
    </source>
</evidence>
<reference evidence="9" key="1">
    <citation type="submission" date="2019-02" db="EMBL/GenBank/DDBJ databases">
        <authorList>
            <person name="Gruber-Vodicka R. H."/>
            <person name="Seah K. B. B."/>
        </authorList>
    </citation>
    <scope>NUCLEOTIDE SEQUENCE</scope>
    <source>
        <strain evidence="9">BECK_S1320</strain>
        <strain evidence="8">BECK_S1321</strain>
    </source>
</reference>
<dbReference type="CDD" id="cd01335">
    <property type="entry name" value="Radical_SAM"/>
    <property type="match status" value="1"/>
</dbReference>
<protein>
    <recommendedName>
        <fullName evidence="7">Radical SAM core domain-containing protein</fullName>
    </recommendedName>
</protein>
<dbReference type="SFLD" id="SFLDG01067">
    <property type="entry name" value="SPASM/twitch_domain_containing"/>
    <property type="match status" value="1"/>
</dbReference>
<dbReference type="SFLD" id="SFLDG01072">
    <property type="entry name" value="dehydrogenase_like"/>
    <property type="match status" value="1"/>
</dbReference>
<comment type="cofactor">
    <cofactor evidence="1">
        <name>[4Fe-4S] cluster</name>
        <dbReference type="ChEBI" id="CHEBI:49883"/>
    </cofactor>
</comment>
<comment type="similarity">
    <text evidence="6">Belongs to the radical SAM superfamily. Anaerobic sulfatase-maturating enzyme family.</text>
</comment>
<organism evidence="9">
    <name type="scientific">Candidatus Kentrum sp. SD</name>
    <dbReference type="NCBI Taxonomy" id="2126332"/>
    <lineage>
        <taxon>Bacteria</taxon>
        <taxon>Pseudomonadati</taxon>
        <taxon>Pseudomonadota</taxon>
        <taxon>Gammaproteobacteria</taxon>
        <taxon>Candidatus Kentrum</taxon>
    </lineage>
</organism>
<dbReference type="AlphaFoldDB" id="A0A450YUX2"/>
<evidence type="ECO:0000256" key="1">
    <source>
        <dbReference type="ARBA" id="ARBA00001966"/>
    </source>
</evidence>
<dbReference type="SFLD" id="SFLDS00029">
    <property type="entry name" value="Radical_SAM"/>
    <property type="match status" value="1"/>
</dbReference>
<dbReference type="GO" id="GO:0051536">
    <property type="term" value="F:iron-sulfur cluster binding"/>
    <property type="evidence" value="ECO:0007669"/>
    <property type="project" value="UniProtKB-KW"/>
</dbReference>
<feature type="domain" description="Radical SAM core" evidence="7">
    <location>
        <begin position="36"/>
        <end position="277"/>
    </location>
</feature>
<evidence type="ECO:0000256" key="2">
    <source>
        <dbReference type="ARBA" id="ARBA00022691"/>
    </source>
</evidence>
<keyword evidence="4" id="KW-0408">Iron</keyword>
<dbReference type="Gene3D" id="3.20.20.70">
    <property type="entry name" value="Aldolase class I"/>
    <property type="match status" value="1"/>
</dbReference>
<evidence type="ECO:0000256" key="6">
    <source>
        <dbReference type="ARBA" id="ARBA00023601"/>
    </source>
</evidence>
<evidence type="ECO:0000256" key="5">
    <source>
        <dbReference type="ARBA" id="ARBA00023014"/>
    </source>
</evidence>
<gene>
    <name evidence="9" type="ORF">BECKSD772E_GA0070983_10526</name>
    <name evidence="8" type="ORF">BECKSD772F_GA0070984_10507</name>
</gene>
<evidence type="ECO:0000256" key="3">
    <source>
        <dbReference type="ARBA" id="ARBA00022723"/>
    </source>
</evidence>
<evidence type="ECO:0000256" key="4">
    <source>
        <dbReference type="ARBA" id="ARBA00023004"/>
    </source>
</evidence>
<dbReference type="InterPro" id="IPR023867">
    <property type="entry name" value="Sulphatase_maturase_rSAM"/>
</dbReference>
<dbReference type="GO" id="GO:0016491">
    <property type="term" value="F:oxidoreductase activity"/>
    <property type="evidence" value="ECO:0007669"/>
    <property type="project" value="InterPro"/>
</dbReference>
<keyword evidence="2" id="KW-0949">S-adenosyl-L-methionine</keyword>
<evidence type="ECO:0000313" key="8">
    <source>
        <dbReference type="EMBL" id="VFK39945.1"/>
    </source>
</evidence>
<dbReference type="GO" id="GO:0046872">
    <property type="term" value="F:metal ion binding"/>
    <property type="evidence" value="ECO:0007669"/>
    <property type="project" value="UniProtKB-KW"/>
</dbReference>
<proteinExistence type="inferred from homology"/>
<dbReference type="InterPro" id="IPR013785">
    <property type="entry name" value="Aldolase_TIM"/>
</dbReference>
<dbReference type="PANTHER" id="PTHR43273">
    <property type="entry name" value="ANAEROBIC SULFATASE-MATURATING ENZYME HOMOLOG ASLB-RELATED"/>
    <property type="match status" value="1"/>
</dbReference>
<dbReference type="SFLD" id="SFLDG01386">
    <property type="entry name" value="main_SPASM_domain-containing"/>
    <property type="match status" value="1"/>
</dbReference>